<protein>
    <submittedName>
        <fullName evidence="1">Uncharacterized protein</fullName>
    </submittedName>
</protein>
<evidence type="ECO:0000313" key="2">
    <source>
        <dbReference type="Proteomes" id="UP000240892"/>
    </source>
</evidence>
<gene>
    <name evidence="1" type="ORF">C8256_09770</name>
</gene>
<dbReference type="Proteomes" id="UP000240892">
    <property type="component" value="Unassembled WGS sequence"/>
</dbReference>
<name>A0A2T2Y2U8_9ENTR</name>
<sequence>MGRVAAQPVGQTVNTVNGLPAGRAKRVNPRLTAIFKEELVRKYGLFFACCMAWWGEKSVPE</sequence>
<keyword evidence="2" id="KW-1185">Reference proteome</keyword>
<organism evidence="1 2">
    <name type="scientific">Kluyvera genomosp. 2</name>
    <dbReference type="NCBI Taxonomy" id="2774054"/>
    <lineage>
        <taxon>Bacteria</taxon>
        <taxon>Pseudomonadati</taxon>
        <taxon>Pseudomonadota</taxon>
        <taxon>Gammaproteobacteria</taxon>
        <taxon>Enterobacterales</taxon>
        <taxon>Enterobacteriaceae</taxon>
        <taxon>Kluyvera</taxon>
    </lineage>
</organism>
<accession>A0A2T2Y2U8</accession>
<dbReference type="EMBL" id="PYHO01000006">
    <property type="protein sequence ID" value="PSR46862.1"/>
    <property type="molecule type" value="Genomic_DNA"/>
</dbReference>
<evidence type="ECO:0000313" key="1">
    <source>
        <dbReference type="EMBL" id="PSR46862.1"/>
    </source>
</evidence>
<dbReference type="AlphaFoldDB" id="A0A2T2Y2U8"/>
<comment type="caution">
    <text evidence="1">The sequence shown here is derived from an EMBL/GenBank/DDBJ whole genome shotgun (WGS) entry which is preliminary data.</text>
</comment>
<proteinExistence type="predicted"/>
<reference evidence="1 2" key="1">
    <citation type="submission" date="2018-03" db="EMBL/GenBank/DDBJ databases">
        <title>First report of an OXA-48+CTX-M-M-producing Kluyvera ascorbata clone recovered from patients admitted in a University Hospital in Madrid, Spain.</title>
        <authorList>
            <person name="Hernandez-Garcia M."/>
            <person name="Leon-Sampedro R."/>
            <person name="Perez-Viso B."/>
            <person name="Morosini M.I."/>
            <person name="Lopez-Fresnena N."/>
            <person name="Coque T.M."/>
            <person name="Bonten M."/>
            <person name="Malhotra-Kumar S."/>
            <person name="Ruiz-Garbajosa P."/>
            <person name="Canton R."/>
        </authorList>
    </citation>
    <scope>NUCLEOTIDE SEQUENCE [LARGE SCALE GENOMIC DNA]</scope>
    <source>
        <strain evidence="1 2">KA2</strain>
    </source>
</reference>